<feature type="region of interest" description="Disordered" evidence="1">
    <location>
        <begin position="75"/>
        <end position="102"/>
    </location>
</feature>
<evidence type="ECO:0000313" key="2">
    <source>
        <dbReference type="EMBL" id="HGS86063.1"/>
    </source>
</evidence>
<name>A0A7C4KZQ0_9CHLR</name>
<feature type="compositionally biased region" description="Basic residues" evidence="1">
    <location>
        <begin position="80"/>
        <end position="102"/>
    </location>
</feature>
<comment type="caution">
    <text evidence="2">The sequence shown here is derived from an EMBL/GenBank/DDBJ whole genome shotgun (WGS) entry which is preliminary data.</text>
</comment>
<organism evidence="2">
    <name type="scientific">Bellilinea caldifistulae</name>
    <dbReference type="NCBI Taxonomy" id="360411"/>
    <lineage>
        <taxon>Bacteria</taxon>
        <taxon>Bacillati</taxon>
        <taxon>Chloroflexota</taxon>
        <taxon>Anaerolineae</taxon>
        <taxon>Anaerolineales</taxon>
        <taxon>Anaerolineaceae</taxon>
        <taxon>Bellilinea</taxon>
    </lineage>
</organism>
<dbReference type="InterPro" id="IPR022453">
    <property type="entry name" value="Znf_MqsA-type"/>
</dbReference>
<sequence>MKFDRKRMLPSEFYIPCSECQAGQMHRTRVVYYTWLGEDLITVPDFPAWVCDVCGRREYDLNALNQLSLILSPNAGKTTVRQRRINPKTSPRPKSRRASHAE</sequence>
<accession>A0A7C4KZQ0</accession>
<dbReference type="Gene3D" id="3.10.20.860">
    <property type="match status" value="1"/>
</dbReference>
<proteinExistence type="predicted"/>
<evidence type="ECO:0000256" key="1">
    <source>
        <dbReference type="SAM" id="MobiDB-lite"/>
    </source>
</evidence>
<dbReference type="AlphaFoldDB" id="A0A7C4KZQ0"/>
<gene>
    <name evidence="2" type="ORF">ENT17_00415</name>
</gene>
<dbReference type="EMBL" id="DSXR01000007">
    <property type="protein sequence ID" value="HGS86063.1"/>
    <property type="molecule type" value="Genomic_DNA"/>
</dbReference>
<reference evidence="2" key="1">
    <citation type="journal article" date="2020" name="mSystems">
        <title>Genome- and Community-Level Interaction Insights into Carbon Utilization and Element Cycling Functions of Hydrothermarchaeota in Hydrothermal Sediment.</title>
        <authorList>
            <person name="Zhou Z."/>
            <person name="Liu Y."/>
            <person name="Xu W."/>
            <person name="Pan J."/>
            <person name="Luo Z.H."/>
            <person name="Li M."/>
        </authorList>
    </citation>
    <scope>NUCLEOTIDE SEQUENCE [LARGE SCALE GENOMIC DNA]</scope>
    <source>
        <strain evidence="2">SpSt-556</strain>
    </source>
</reference>
<dbReference type="NCBIfam" id="TIGR03831">
    <property type="entry name" value="YgiT_finger"/>
    <property type="match status" value="1"/>
</dbReference>
<protein>
    <submittedName>
        <fullName evidence="2">YgiT-type zinc finger protein</fullName>
    </submittedName>
</protein>